<gene>
    <name evidence="1" type="ORF">MPLG2_0488</name>
</gene>
<dbReference type="RefSeq" id="WP_105184735.1">
    <property type="nucleotide sequence ID" value="NZ_BAAAGO010000043.1"/>
</dbReference>
<sequence length="366" mass="38745">MTITVDTEAFDRFKVTEDAAREAAALKAKRNTEHAQSKANLAQIDTRLARGDGGSITGAEYAAAQAEITVTAARSKHAQSEYGRAIRKAGQRDLDVAEAVAWLLAPALDGVPLTITDKLPETFKKAGLPTAYVTQDTATEQLGNGWAAGWATLHLIATSKLFALPSAQAITAAARERRWINVGTSSTLPREVQPGCWLSSVSIGGGASTAALFGPAARMAPTPIGAQRRSLAGAPGVESMLGDWIATHDGHGVGFNPDRLPYARVDIRPTGSVQAGEHGVLTQHYYIAAQLVNAPSGWAADALASLNGKLLPGVGTVHSVELLDREGFETSLSYPTWAKLTCRYRLDHEPLDLAQGDDDSGAEWED</sequence>
<dbReference type="AlphaFoldDB" id="A0A2N9JDR7"/>
<protein>
    <submittedName>
        <fullName evidence="1">Uncharacterized protein</fullName>
    </submittedName>
</protein>
<proteinExistence type="predicted"/>
<dbReference type="Proteomes" id="UP000238164">
    <property type="component" value="Chromosome 1"/>
</dbReference>
<keyword evidence="2" id="KW-1185">Reference proteome</keyword>
<evidence type="ECO:0000313" key="1">
    <source>
        <dbReference type="EMBL" id="SPD85524.1"/>
    </source>
</evidence>
<accession>A0A2N9JDR7</accession>
<organism evidence="1 2">
    <name type="scientific">Micropruina glycogenica</name>
    <dbReference type="NCBI Taxonomy" id="75385"/>
    <lineage>
        <taxon>Bacteria</taxon>
        <taxon>Bacillati</taxon>
        <taxon>Actinomycetota</taxon>
        <taxon>Actinomycetes</taxon>
        <taxon>Propionibacteriales</taxon>
        <taxon>Nocardioidaceae</taxon>
        <taxon>Micropruina</taxon>
    </lineage>
</organism>
<dbReference type="KEGG" id="mgg:MPLG2_0488"/>
<dbReference type="EMBL" id="LT985188">
    <property type="protein sequence ID" value="SPD85524.1"/>
    <property type="molecule type" value="Genomic_DNA"/>
</dbReference>
<evidence type="ECO:0000313" key="2">
    <source>
        <dbReference type="Proteomes" id="UP000238164"/>
    </source>
</evidence>
<reference evidence="1 2" key="1">
    <citation type="submission" date="2018-02" db="EMBL/GenBank/DDBJ databases">
        <authorList>
            <person name="Cohen D.B."/>
            <person name="Kent A.D."/>
        </authorList>
    </citation>
    <scope>NUCLEOTIDE SEQUENCE [LARGE SCALE GENOMIC DNA]</scope>
    <source>
        <strain evidence="1">1</strain>
    </source>
</reference>
<name>A0A2N9JDR7_9ACTN</name>